<dbReference type="EMBL" id="BN001308">
    <property type="protein sequence ID" value="CBF89815.1"/>
    <property type="molecule type" value="Genomic_DNA"/>
</dbReference>
<proteinExistence type="predicted"/>
<dbReference type="GeneID" id="74896176"/>
<dbReference type="InParanoid" id="C8VUB9"/>
<reference evidence="2" key="1">
    <citation type="journal article" date="2005" name="Nature">
        <title>Sequencing of Aspergillus nidulans and comparative analysis with A. fumigatus and A. oryzae.</title>
        <authorList>
            <person name="Galagan J.E."/>
            <person name="Calvo S.E."/>
            <person name="Cuomo C."/>
            <person name="Ma L.J."/>
            <person name="Wortman J.R."/>
            <person name="Batzoglou S."/>
            <person name="Lee S.I."/>
            <person name="Basturkmen M."/>
            <person name="Spevak C.C."/>
            <person name="Clutterbuck J."/>
            <person name="Kapitonov V."/>
            <person name="Jurka J."/>
            <person name="Scazzocchio C."/>
            <person name="Farman M."/>
            <person name="Butler J."/>
            <person name="Purcell S."/>
            <person name="Harris S."/>
            <person name="Braus G.H."/>
            <person name="Draht O."/>
            <person name="Busch S."/>
            <person name="D'Enfert C."/>
            <person name="Bouchier C."/>
            <person name="Goldman G.H."/>
            <person name="Bell-Pedersen D."/>
            <person name="Griffiths-Jones S."/>
            <person name="Doonan J.H."/>
            <person name="Yu J."/>
            <person name="Vienken K."/>
            <person name="Pain A."/>
            <person name="Freitag M."/>
            <person name="Selker E.U."/>
            <person name="Archer D.B."/>
            <person name="Penalva M.A."/>
            <person name="Oakley B.R."/>
            <person name="Momany M."/>
            <person name="Tanaka T."/>
            <person name="Kumagai T."/>
            <person name="Asai K."/>
            <person name="Machida M."/>
            <person name="Nierman W.C."/>
            <person name="Denning D.W."/>
            <person name="Caddick M."/>
            <person name="Hynes M."/>
            <person name="Paoletti M."/>
            <person name="Fischer R."/>
            <person name="Miller B."/>
            <person name="Dyer P."/>
            <person name="Sachs M.S."/>
            <person name="Osmani S.A."/>
            <person name="Birren B.W."/>
        </authorList>
    </citation>
    <scope>NUCLEOTIDE SEQUENCE [LARGE SCALE GENOMIC DNA]</scope>
    <source>
        <strain evidence="2">FGSC A4 / ATCC 38163 / CBS 112.46 / NRRL 194 / M139</strain>
    </source>
</reference>
<gene>
    <name evidence="1" type="ORF">ANIA_10051</name>
</gene>
<evidence type="ECO:0000313" key="1">
    <source>
        <dbReference type="EMBL" id="CBF89815.1"/>
    </source>
</evidence>
<dbReference type="VEuPathDB" id="FungiDB:AN10051"/>
<accession>C8VUB9</accession>
<keyword evidence="2" id="KW-1185">Reference proteome</keyword>
<evidence type="ECO:0000313" key="2">
    <source>
        <dbReference type="Proteomes" id="UP000000560"/>
    </source>
</evidence>
<reference evidence="2" key="2">
    <citation type="journal article" date="2009" name="Fungal Genet. Biol.">
        <title>The 2008 update of the Aspergillus nidulans genome annotation: a community effort.</title>
        <authorList>
            <person name="Wortman J.R."/>
            <person name="Gilsenan J.M."/>
            <person name="Joardar V."/>
            <person name="Deegan J."/>
            <person name="Clutterbuck J."/>
            <person name="Andersen M.R."/>
            <person name="Archer D."/>
            <person name="Bencina M."/>
            <person name="Braus G."/>
            <person name="Coutinho P."/>
            <person name="von Dohren H."/>
            <person name="Doonan J."/>
            <person name="Driessen A.J."/>
            <person name="Durek P."/>
            <person name="Espeso E."/>
            <person name="Fekete E."/>
            <person name="Flipphi M."/>
            <person name="Estrada C.G."/>
            <person name="Geysens S."/>
            <person name="Goldman G."/>
            <person name="de Groot P.W."/>
            <person name="Hansen K."/>
            <person name="Harris S.D."/>
            <person name="Heinekamp T."/>
            <person name="Helmstaedt K."/>
            <person name="Henrissat B."/>
            <person name="Hofmann G."/>
            <person name="Homan T."/>
            <person name="Horio T."/>
            <person name="Horiuchi H."/>
            <person name="James S."/>
            <person name="Jones M."/>
            <person name="Karaffa L."/>
            <person name="Karanyi Z."/>
            <person name="Kato M."/>
            <person name="Keller N."/>
            <person name="Kelly D.E."/>
            <person name="Kiel J.A."/>
            <person name="Kim J.M."/>
            <person name="van der Klei I.J."/>
            <person name="Klis F.M."/>
            <person name="Kovalchuk A."/>
            <person name="Krasevec N."/>
            <person name="Kubicek C.P."/>
            <person name="Liu B."/>
            <person name="Maccabe A."/>
            <person name="Meyer V."/>
            <person name="Mirabito P."/>
            <person name="Miskei M."/>
            <person name="Mos M."/>
            <person name="Mullins J."/>
            <person name="Nelson D.R."/>
            <person name="Nielsen J."/>
            <person name="Oakley B.R."/>
            <person name="Osmani S.A."/>
            <person name="Pakula T."/>
            <person name="Paszewski A."/>
            <person name="Paulsen I."/>
            <person name="Pilsyk S."/>
            <person name="Pocsi I."/>
            <person name="Punt P.J."/>
            <person name="Ram A.F."/>
            <person name="Ren Q."/>
            <person name="Robellet X."/>
            <person name="Robson G."/>
            <person name="Seiboth B."/>
            <person name="van Solingen P."/>
            <person name="Specht T."/>
            <person name="Sun J."/>
            <person name="Taheri-Talesh N."/>
            <person name="Takeshita N."/>
            <person name="Ussery D."/>
            <person name="vanKuyk P.A."/>
            <person name="Visser H."/>
            <person name="van de Vondervoort P.J."/>
            <person name="de Vries R.P."/>
            <person name="Walton J."/>
            <person name="Xiang X."/>
            <person name="Xiong Y."/>
            <person name="Zeng A.P."/>
            <person name="Brandt B.W."/>
            <person name="Cornell M.J."/>
            <person name="van den Hondel C.A."/>
            <person name="Visser J."/>
            <person name="Oliver S.G."/>
            <person name="Turner G."/>
        </authorList>
    </citation>
    <scope>GENOME REANNOTATION</scope>
    <source>
        <strain evidence="2">FGSC A4 / ATCC 38163 / CBS 112.46 / NRRL 194 / M139</strain>
    </source>
</reference>
<dbReference type="Proteomes" id="UP000000560">
    <property type="component" value="Chromosome VIII"/>
</dbReference>
<protein>
    <submittedName>
        <fullName evidence="1">Uncharacterized protein</fullName>
    </submittedName>
</protein>
<dbReference type="HOGENOM" id="CLU_3175384_0_0_1"/>
<dbReference type="RefSeq" id="XP_050469271.1">
    <property type="nucleotide sequence ID" value="XM_050610997.1"/>
</dbReference>
<dbReference type="KEGG" id="ani:ANIA_10051"/>
<sequence length="47" mass="5403">MTTRQNDERRPNHTVDSADSICTISCTSYLMTSLKHKYGDIQSRKVN</sequence>
<name>C8VUB9_EMENI</name>
<dbReference type="AlphaFoldDB" id="C8VUB9"/>
<organism evidence="1 2">
    <name type="scientific">Emericella nidulans (strain FGSC A4 / ATCC 38163 / CBS 112.46 / NRRL 194 / M139)</name>
    <name type="common">Aspergillus nidulans</name>
    <dbReference type="NCBI Taxonomy" id="227321"/>
    <lineage>
        <taxon>Eukaryota</taxon>
        <taxon>Fungi</taxon>
        <taxon>Dikarya</taxon>
        <taxon>Ascomycota</taxon>
        <taxon>Pezizomycotina</taxon>
        <taxon>Eurotiomycetes</taxon>
        <taxon>Eurotiomycetidae</taxon>
        <taxon>Eurotiales</taxon>
        <taxon>Aspergillaceae</taxon>
        <taxon>Aspergillus</taxon>
        <taxon>Aspergillus subgen. Nidulantes</taxon>
    </lineage>
</organism>